<dbReference type="Pfam" id="PF01655">
    <property type="entry name" value="Ribosomal_L32e"/>
    <property type="match status" value="1"/>
</dbReference>
<protein>
    <recommendedName>
        <fullName evidence="4">Large ribosomal subunit protein eL32</fullName>
    </recommendedName>
    <alternativeName>
        <fullName evidence="5">50S ribosomal protein L32e</fullName>
    </alternativeName>
</protein>
<dbReference type="SUPFAM" id="SSF52042">
    <property type="entry name" value="Ribosomal protein L32e"/>
    <property type="match status" value="1"/>
</dbReference>
<sequence>MNELKRLRLKLKKEVPEFHRRLYHEFAKFENKDRWRKPKGIDNPMRLRLKGFPPIVRIGYKNPEAIRGLHPSGLFPVVIENASQIGGLDPKKHIVYLSQRLGKKKKIQLVRILKEKGFRIANELEVAESE</sequence>
<dbReference type="PANTHER" id="PTHR23413:SF1">
    <property type="entry name" value="RIBOSOMAL PROTEIN L32"/>
    <property type="match status" value="1"/>
</dbReference>
<evidence type="ECO:0000313" key="6">
    <source>
        <dbReference type="EMBL" id="HEU98080.1"/>
    </source>
</evidence>
<organism evidence="6">
    <name type="scientific">Fervidicoccus fontis</name>
    <dbReference type="NCBI Taxonomy" id="683846"/>
    <lineage>
        <taxon>Archaea</taxon>
        <taxon>Thermoproteota</taxon>
        <taxon>Thermoprotei</taxon>
        <taxon>Fervidicoccales</taxon>
        <taxon>Fervidicoccaceae</taxon>
        <taxon>Fervidicoccus</taxon>
    </lineage>
</organism>
<dbReference type="PANTHER" id="PTHR23413">
    <property type="entry name" value="60S RIBOSOMAL PROTEIN L32 AND DNA-DIRECTED RNA POLYMERASE II, SUBUNIT N"/>
    <property type="match status" value="1"/>
</dbReference>
<dbReference type="SMART" id="SM01393">
    <property type="entry name" value="Ribosomal_L32e"/>
    <property type="match status" value="1"/>
</dbReference>
<dbReference type="GO" id="GO:0003735">
    <property type="term" value="F:structural constituent of ribosome"/>
    <property type="evidence" value="ECO:0007669"/>
    <property type="project" value="InterPro"/>
</dbReference>
<reference evidence="6" key="1">
    <citation type="journal article" date="2020" name="mSystems">
        <title>Genome- and Community-Level Interaction Insights into Carbon Utilization and Element Cycling Functions of Hydrothermarchaeota in Hydrothermal Sediment.</title>
        <authorList>
            <person name="Zhou Z."/>
            <person name="Liu Y."/>
            <person name="Xu W."/>
            <person name="Pan J."/>
            <person name="Luo Z.H."/>
            <person name="Li M."/>
        </authorList>
    </citation>
    <scope>NUCLEOTIDE SEQUENCE [LARGE SCALE GENOMIC DNA]</scope>
    <source>
        <strain evidence="6">SpSt-1259</strain>
    </source>
</reference>
<gene>
    <name evidence="6" type="ORF">ENO36_04425</name>
</gene>
<evidence type="ECO:0000256" key="2">
    <source>
        <dbReference type="ARBA" id="ARBA00022980"/>
    </source>
</evidence>
<evidence type="ECO:0000256" key="4">
    <source>
        <dbReference type="ARBA" id="ARBA00035229"/>
    </source>
</evidence>
<dbReference type="GO" id="GO:0022625">
    <property type="term" value="C:cytosolic large ribosomal subunit"/>
    <property type="evidence" value="ECO:0007669"/>
    <property type="project" value="TreeGrafter"/>
</dbReference>
<proteinExistence type="inferred from homology"/>
<comment type="similarity">
    <text evidence="1">Belongs to the eukaryotic ribosomal protein eL32 family.</text>
</comment>
<dbReference type="AlphaFoldDB" id="A0A7C2YZU3"/>
<keyword evidence="3" id="KW-0687">Ribonucleoprotein</keyword>
<dbReference type="Proteomes" id="UP000885664">
    <property type="component" value="Unassembled WGS sequence"/>
</dbReference>
<keyword evidence="2 6" id="KW-0689">Ribosomal protein</keyword>
<dbReference type="InterPro" id="IPR036351">
    <property type="entry name" value="Ribosomal_eL32_sf"/>
</dbReference>
<evidence type="ECO:0000256" key="1">
    <source>
        <dbReference type="ARBA" id="ARBA00008431"/>
    </source>
</evidence>
<name>A0A7C2YZU3_9CREN</name>
<accession>A0A7C2YZU3</accession>
<dbReference type="EMBL" id="DSFE01000094">
    <property type="protein sequence ID" value="HEU98080.1"/>
    <property type="molecule type" value="Genomic_DNA"/>
</dbReference>
<dbReference type="NCBIfam" id="NF006332">
    <property type="entry name" value="PRK08562.1"/>
    <property type="match status" value="1"/>
</dbReference>
<evidence type="ECO:0000256" key="3">
    <source>
        <dbReference type="ARBA" id="ARBA00023274"/>
    </source>
</evidence>
<dbReference type="InterPro" id="IPR023654">
    <property type="entry name" value="Ribosomal_eL32_arc"/>
</dbReference>
<dbReference type="InterPro" id="IPR001515">
    <property type="entry name" value="Ribosomal_eL32"/>
</dbReference>
<evidence type="ECO:0000256" key="5">
    <source>
        <dbReference type="ARBA" id="ARBA00035377"/>
    </source>
</evidence>
<dbReference type="GO" id="GO:0006412">
    <property type="term" value="P:translation"/>
    <property type="evidence" value="ECO:0007669"/>
    <property type="project" value="InterPro"/>
</dbReference>
<comment type="caution">
    <text evidence="6">The sequence shown here is derived from an EMBL/GenBank/DDBJ whole genome shotgun (WGS) entry which is preliminary data.</text>
</comment>